<dbReference type="Proteomes" id="UP001187192">
    <property type="component" value="Unassembled WGS sequence"/>
</dbReference>
<dbReference type="InterPro" id="IPR008949">
    <property type="entry name" value="Isoprenoid_synthase_dom_sf"/>
</dbReference>
<evidence type="ECO:0000313" key="6">
    <source>
        <dbReference type="Proteomes" id="UP001187192"/>
    </source>
</evidence>
<organism evidence="5 6">
    <name type="scientific">Ficus carica</name>
    <name type="common">Common fig</name>
    <dbReference type="NCBI Taxonomy" id="3494"/>
    <lineage>
        <taxon>Eukaryota</taxon>
        <taxon>Viridiplantae</taxon>
        <taxon>Streptophyta</taxon>
        <taxon>Embryophyta</taxon>
        <taxon>Tracheophyta</taxon>
        <taxon>Spermatophyta</taxon>
        <taxon>Magnoliopsida</taxon>
        <taxon>eudicotyledons</taxon>
        <taxon>Gunneridae</taxon>
        <taxon>Pentapetalae</taxon>
        <taxon>rosids</taxon>
        <taxon>fabids</taxon>
        <taxon>Rosales</taxon>
        <taxon>Moraceae</taxon>
        <taxon>Ficeae</taxon>
        <taxon>Ficus</taxon>
    </lineage>
</organism>
<accession>A0AA87Z273</accession>
<dbReference type="Gene3D" id="1.10.600.10">
    <property type="entry name" value="Farnesyl Diphosphate Synthase"/>
    <property type="match status" value="1"/>
</dbReference>
<comment type="cofactor">
    <cofactor evidence="1">
        <name>Mg(2+)</name>
        <dbReference type="ChEBI" id="CHEBI:18420"/>
    </cofactor>
</comment>
<keyword evidence="3" id="KW-0456">Lyase</keyword>
<protein>
    <recommendedName>
        <fullName evidence="4">Terpene synthase N-terminal domain-containing protein</fullName>
    </recommendedName>
</protein>
<dbReference type="SUPFAM" id="SSF48239">
    <property type="entry name" value="Terpenoid cyclases/Protein prenyltransferases"/>
    <property type="match status" value="1"/>
</dbReference>
<dbReference type="Gene3D" id="1.50.10.130">
    <property type="entry name" value="Terpene synthase, N-terminal domain"/>
    <property type="match status" value="1"/>
</dbReference>
<comment type="caution">
    <text evidence="5">The sequence shown here is derived from an EMBL/GenBank/DDBJ whole genome shotgun (WGS) entry which is preliminary data.</text>
</comment>
<dbReference type="InterPro" id="IPR036965">
    <property type="entry name" value="Terpene_synth_N_sf"/>
</dbReference>
<evidence type="ECO:0000256" key="3">
    <source>
        <dbReference type="ARBA" id="ARBA00023239"/>
    </source>
</evidence>
<gene>
    <name evidence="5" type="ORF">TIFTF001_040995</name>
</gene>
<dbReference type="InterPro" id="IPR008930">
    <property type="entry name" value="Terpenoid_cyclase/PrenylTrfase"/>
</dbReference>
<feature type="domain" description="Terpene synthase N-terminal" evidence="4">
    <location>
        <begin position="31"/>
        <end position="131"/>
    </location>
</feature>
<dbReference type="InterPro" id="IPR050148">
    <property type="entry name" value="Terpene_synthase-like"/>
</dbReference>
<evidence type="ECO:0000259" key="4">
    <source>
        <dbReference type="Pfam" id="PF01397"/>
    </source>
</evidence>
<dbReference type="GO" id="GO:0016114">
    <property type="term" value="P:terpenoid biosynthetic process"/>
    <property type="evidence" value="ECO:0007669"/>
    <property type="project" value="InterPro"/>
</dbReference>
<dbReference type="PANTHER" id="PTHR31225">
    <property type="entry name" value="OS04G0344100 PROTEIN-RELATED"/>
    <property type="match status" value="1"/>
</dbReference>
<dbReference type="Pfam" id="PF01397">
    <property type="entry name" value="Terpene_synth"/>
    <property type="match status" value="1"/>
</dbReference>
<dbReference type="GO" id="GO:0010333">
    <property type="term" value="F:terpene synthase activity"/>
    <property type="evidence" value="ECO:0007669"/>
    <property type="project" value="InterPro"/>
</dbReference>
<dbReference type="EMBL" id="BTGU01001655">
    <property type="protein sequence ID" value="GMN27182.1"/>
    <property type="molecule type" value="Genomic_DNA"/>
</dbReference>
<keyword evidence="6" id="KW-1185">Reference proteome</keyword>
<reference evidence="5" key="1">
    <citation type="submission" date="2023-07" db="EMBL/GenBank/DDBJ databases">
        <title>draft genome sequence of fig (Ficus carica).</title>
        <authorList>
            <person name="Takahashi T."/>
            <person name="Nishimura K."/>
        </authorList>
    </citation>
    <scope>NUCLEOTIDE SEQUENCE</scope>
</reference>
<evidence type="ECO:0000256" key="1">
    <source>
        <dbReference type="ARBA" id="ARBA00001946"/>
    </source>
</evidence>
<sequence>MSAPVSAVHGSTVTKAAPKPIRRTAEFHPTIWGDHFLQYTSECLEVDDNIEKQVRKMEEEVKTMFVDAAPNPSETLQLIDTIQRLGLAYHFENEISEKLREIKKISLDEFNNDIISLWFRLLRQIGYNISSGTCVL</sequence>
<dbReference type="InterPro" id="IPR001906">
    <property type="entry name" value="Terpene_synth_N"/>
</dbReference>
<dbReference type="AlphaFoldDB" id="A0AA87Z273"/>
<proteinExistence type="predicted"/>
<evidence type="ECO:0000256" key="2">
    <source>
        <dbReference type="ARBA" id="ARBA00022842"/>
    </source>
</evidence>
<evidence type="ECO:0000313" key="5">
    <source>
        <dbReference type="EMBL" id="GMN27182.1"/>
    </source>
</evidence>
<keyword evidence="2" id="KW-0460">Magnesium</keyword>
<name>A0AA87Z273_FICCA</name>
<dbReference type="PANTHER" id="PTHR31225:SF93">
    <property type="entry name" value="ALPHA-HUMULENE_(-)-(E)-BETA-CARYOPHYLLENE SYNTHASE"/>
    <property type="match status" value="1"/>
</dbReference>